<sequence>MSTSSYDDHDKLCHILYDSWESSKCPMRSVKLPNLRHLDWCIEECDDTFTVFTCIVILAGPRFKSLNMSLPKLPEDRDSSFHALTGFNIEYLQLQAGYDNSWPYSGLQISTLLCYLRTSHINLREEPTCDVWLYLSMLSQLHTLEGHFVPTNTNMSKIIAAILSGPISILQFPVLRHLTWTVYALDEYTALLRGFAKCRDLQTVGVELYQSNTPPELSAFFDALRASCSQDALTFFSMEHVDGECCHDEDTWISPTFPASRLLRPLLTFGAIEVCKITCCMAAWDDELLKEISIAWPNLKDLRLRTGHAPCTSMLTLPGLKPLARNCSRIKHVELEVGTGSSAWTDGMEIPKRDWNHGSGSTSRTSVDVSYHPQPDGSLGSEAMARRFLEAIFPCADIRLNLDDHLKELEEASS</sequence>
<accession>A0A4Y9ZZT5</accession>
<evidence type="ECO:0000313" key="3">
    <source>
        <dbReference type="Proteomes" id="UP000298061"/>
    </source>
</evidence>
<name>A0A4Y9ZZT5_9AGAM</name>
<comment type="caution">
    <text evidence="2">The sequence shown here is derived from an EMBL/GenBank/DDBJ whole genome shotgun (WGS) entry which is preliminary data.</text>
</comment>
<dbReference type="InterPro" id="IPR032675">
    <property type="entry name" value="LRR_dom_sf"/>
</dbReference>
<protein>
    <recommendedName>
        <fullName evidence="4">F-box domain-containing protein</fullName>
    </recommendedName>
</protein>
<dbReference type="Proteomes" id="UP000298061">
    <property type="component" value="Unassembled WGS sequence"/>
</dbReference>
<evidence type="ECO:0000313" key="2">
    <source>
        <dbReference type="EMBL" id="TFY79563.1"/>
    </source>
</evidence>
<evidence type="ECO:0000256" key="1">
    <source>
        <dbReference type="SAM" id="MobiDB-lite"/>
    </source>
</evidence>
<proteinExistence type="predicted"/>
<dbReference type="Gene3D" id="3.80.10.10">
    <property type="entry name" value="Ribonuclease Inhibitor"/>
    <property type="match status" value="1"/>
</dbReference>
<dbReference type="EMBL" id="SFCI01000480">
    <property type="protein sequence ID" value="TFY79563.1"/>
    <property type="molecule type" value="Genomic_DNA"/>
</dbReference>
<evidence type="ECO:0008006" key="4">
    <source>
        <dbReference type="Google" id="ProtNLM"/>
    </source>
</evidence>
<feature type="compositionally biased region" description="Polar residues" evidence="1">
    <location>
        <begin position="358"/>
        <end position="368"/>
    </location>
</feature>
<keyword evidence="3" id="KW-1185">Reference proteome</keyword>
<feature type="region of interest" description="Disordered" evidence="1">
    <location>
        <begin position="348"/>
        <end position="375"/>
    </location>
</feature>
<dbReference type="AlphaFoldDB" id="A0A4Y9ZZT5"/>
<reference evidence="2 3" key="1">
    <citation type="submission" date="2019-02" db="EMBL/GenBank/DDBJ databases">
        <title>Genome sequencing of the rare red list fungi Hericium alpestre (H. flagellum).</title>
        <authorList>
            <person name="Buettner E."/>
            <person name="Kellner H."/>
        </authorList>
    </citation>
    <scope>NUCLEOTIDE SEQUENCE [LARGE SCALE GENOMIC DNA]</scope>
    <source>
        <strain evidence="2 3">DSM 108284</strain>
    </source>
</reference>
<dbReference type="OrthoDB" id="2948138at2759"/>
<gene>
    <name evidence="2" type="ORF">EWM64_g4450</name>
</gene>
<organism evidence="2 3">
    <name type="scientific">Hericium alpestre</name>
    <dbReference type="NCBI Taxonomy" id="135208"/>
    <lineage>
        <taxon>Eukaryota</taxon>
        <taxon>Fungi</taxon>
        <taxon>Dikarya</taxon>
        <taxon>Basidiomycota</taxon>
        <taxon>Agaricomycotina</taxon>
        <taxon>Agaricomycetes</taxon>
        <taxon>Russulales</taxon>
        <taxon>Hericiaceae</taxon>
        <taxon>Hericium</taxon>
    </lineage>
</organism>